<keyword evidence="2" id="KW-0456">Lyase</keyword>
<dbReference type="RefSeq" id="WP_248668347.1">
    <property type="nucleotide sequence ID" value="NZ_JALPRX010000078.1"/>
</dbReference>
<dbReference type="Pfam" id="PF20629">
    <property type="entry name" value="GD_AH_C"/>
    <property type="match status" value="1"/>
</dbReference>
<name>A0A9X1Y9X5_9PROT</name>
<dbReference type="Pfam" id="PF08666">
    <property type="entry name" value="SAF"/>
    <property type="match status" value="1"/>
</dbReference>
<dbReference type="PANTHER" id="PTHR30536">
    <property type="entry name" value="ALTRONATE/GALACTARATE DEHYDRATASE"/>
    <property type="match status" value="1"/>
</dbReference>
<proteinExistence type="inferred from homology"/>
<dbReference type="GO" id="GO:0019698">
    <property type="term" value="P:D-galacturonate catabolic process"/>
    <property type="evidence" value="ECO:0007669"/>
    <property type="project" value="TreeGrafter"/>
</dbReference>
<keyword evidence="5" id="KW-1185">Reference proteome</keyword>
<dbReference type="PANTHER" id="PTHR30536:SF5">
    <property type="entry name" value="ALTRONATE DEHYDRATASE"/>
    <property type="match status" value="1"/>
</dbReference>
<dbReference type="AlphaFoldDB" id="A0A9X1Y9X5"/>
<evidence type="ECO:0000313" key="4">
    <source>
        <dbReference type="EMBL" id="MCK8786231.1"/>
    </source>
</evidence>
<sequence length="507" mass="52123">MNQRRPPRPALRLDPRDNVLVARHDLTAGSAIPAEGITLAEAVPAAHKLVARPVAAGAPVLRGGVAIGLAARELAPGTLLCPGDLLPAAPPPARAAVPPAPLPAAGRATFQGFVRADGRVGTRNTIAVIVLVNCAATAARQAADWFDAERLAAFPNVDAVVPYIHETGCGMEATGEPMDLLRRTIAGTIRHPNTFGAVVLSLGCERNNLQAFLAAEKLAVGDRLQTVTIQEAGGIRATVETARAMVAAMLPAADRARRETVSAEHLVLGLQTAAPDGFTGISANPALGAAVDLLLRHGGTAILSETPDALLAGPALAERAATPEVAAALAERFGWWRDATRGRDTPLEGRLDRRHARAGLASVLEKALDGIGKAGTAPLAAACRYAEPVTARGLVFMDTPDDDPVSVTGQIAGGANLIAMTTGLGTGFGSQPAPTVKIAASGETFARLADDIDLDAGPVLDGALSAEAMGARIFEALLRHASGERTKGEVEGMGENEYVPWPIGVTG</sequence>
<evidence type="ECO:0000313" key="5">
    <source>
        <dbReference type="Proteomes" id="UP001139516"/>
    </source>
</evidence>
<dbReference type="InterPro" id="IPR052172">
    <property type="entry name" value="UxaA_altronate/galactarate_dh"/>
</dbReference>
<comment type="caution">
    <text evidence="4">The sequence shown here is derived from an EMBL/GenBank/DDBJ whole genome shotgun (WGS) entry which is preliminary data.</text>
</comment>
<dbReference type="Pfam" id="PF04295">
    <property type="entry name" value="GD_AH_second"/>
    <property type="match status" value="1"/>
</dbReference>
<organism evidence="4 5">
    <name type="scientific">Roseomonas acroporae</name>
    <dbReference type="NCBI Taxonomy" id="2937791"/>
    <lineage>
        <taxon>Bacteria</taxon>
        <taxon>Pseudomonadati</taxon>
        <taxon>Pseudomonadota</taxon>
        <taxon>Alphaproteobacteria</taxon>
        <taxon>Acetobacterales</taxon>
        <taxon>Roseomonadaceae</taxon>
        <taxon>Roseomonas</taxon>
    </lineage>
</organism>
<dbReference type="InterPro" id="IPR013974">
    <property type="entry name" value="SAF"/>
</dbReference>
<dbReference type="Proteomes" id="UP001139516">
    <property type="component" value="Unassembled WGS sequence"/>
</dbReference>
<dbReference type="SMART" id="SM00858">
    <property type="entry name" value="SAF"/>
    <property type="match status" value="1"/>
</dbReference>
<reference evidence="4" key="1">
    <citation type="submission" date="2022-04" db="EMBL/GenBank/DDBJ databases">
        <title>Roseomonas acroporae sp. nov., isolated from coral Acropora digitifera.</title>
        <authorList>
            <person name="Sun H."/>
        </authorList>
    </citation>
    <scope>NUCLEOTIDE SEQUENCE</scope>
    <source>
        <strain evidence="4">NAR14</strain>
    </source>
</reference>
<feature type="domain" description="SAF" evidence="3">
    <location>
        <begin position="17"/>
        <end position="86"/>
    </location>
</feature>
<dbReference type="InterPro" id="IPR007392">
    <property type="entry name" value="GD_AH_second"/>
</dbReference>
<dbReference type="Gene3D" id="2.30.130.110">
    <property type="match status" value="1"/>
</dbReference>
<accession>A0A9X1Y9X5</accession>
<dbReference type="EMBL" id="JALPRX010000078">
    <property type="protein sequence ID" value="MCK8786231.1"/>
    <property type="molecule type" value="Genomic_DNA"/>
</dbReference>
<evidence type="ECO:0000256" key="2">
    <source>
        <dbReference type="ARBA" id="ARBA00023239"/>
    </source>
</evidence>
<protein>
    <submittedName>
        <fullName evidence="4">Altronate dehydratase</fullName>
    </submittedName>
</protein>
<dbReference type="GO" id="GO:0016829">
    <property type="term" value="F:lyase activity"/>
    <property type="evidence" value="ECO:0007669"/>
    <property type="project" value="UniProtKB-KW"/>
</dbReference>
<gene>
    <name evidence="4" type="ORF">M0638_17785</name>
</gene>
<dbReference type="InterPro" id="IPR048332">
    <property type="entry name" value="GD_AH_C"/>
</dbReference>
<evidence type="ECO:0000259" key="3">
    <source>
        <dbReference type="SMART" id="SM00858"/>
    </source>
</evidence>
<comment type="similarity">
    <text evidence="1">Belongs to the UxaA family.</text>
</comment>
<evidence type="ECO:0000256" key="1">
    <source>
        <dbReference type="ARBA" id="ARBA00010986"/>
    </source>
</evidence>